<keyword evidence="11" id="KW-1185">Reference proteome</keyword>
<dbReference type="Pfam" id="PF00076">
    <property type="entry name" value="RRM_1"/>
    <property type="match status" value="1"/>
</dbReference>
<feature type="compositionally biased region" description="Basic and acidic residues" evidence="8">
    <location>
        <begin position="898"/>
        <end position="907"/>
    </location>
</feature>
<evidence type="ECO:0000256" key="1">
    <source>
        <dbReference type="ARBA" id="ARBA00004123"/>
    </source>
</evidence>
<dbReference type="InterPro" id="IPR012677">
    <property type="entry name" value="Nucleotide-bd_a/b_plait_sf"/>
</dbReference>
<name>A0A9P0G580_BEMTA</name>
<reference evidence="10" key="1">
    <citation type="submission" date="2021-12" db="EMBL/GenBank/DDBJ databases">
        <authorList>
            <person name="King R."/>
        </authorList>
    </citation>
    <scope>NUCLEOTIDE SEQUENCE</scope>
</reference>
<keyword evidence="2" id="KW-0597">Phosphoprotein</keyword>
<keyword evidence="7" id="KW-0539">Nucleus</keyword>
<gene>
    <name evidence="10" type="ORF">BEMITA_LOCUS8331</name>
</gene>
<keyword evidence="3" id="KW-0694">RNA-binding</keyword>
<evidence type="ECO:0000256" key="7">
    <source>
        <dbReference type="ARBA" id="ARBA00023242"/>
    </source>
</evidence>
<dbReference type="PANTHER" id="PTHR15528:SF11">
    <property type="entry name" value="FI18188P1"/>
    <property type="match status" value="1"/>
</dbReference>
<sequence length="1361" mass="152191">METEFLHDYENFSNFGSQGSGLNLSGTFFEKVSDHELAFQDDIPQPDYWLSPLDDYGSSSLSPTALSLRGDSCDFSLRDLNHAFDATEFKAEDFNNLDSWNSATDELTGYPDFLSIKQDPDQNFCDSIHDALADSYSRTEFFPTEDESHIDVETVDTTSDALERKSGRQSFQPSVSSPVRSNLAAKPVKPCSLLEKHLRSPIETIINAAQRPNSLNSCTKLNNCRIIRESSIESSTSTKHNARKHKIPIAQAIPGKKHESSSNRMLDAGRTLNRNKLIKLVTTGSSGETILLDHDYCSNNSKSGFISSSSESYETKRVPNKIEPTSIHFFANKLACGKSTNNATNLKETARDSSKIGSGGMPKTEAIDALSTTSLKINKSKSCDTETAFSKDILPGDIVQSSATKSSGKTSVKIEESYCDNKIAQTDVPAKKKSSQKKPVLVSLLNKATVNKDSSKEALCDDSDHEKSSSSKLVELQNFHSSGKTKLSSEKLLTSREANKSNKIIDKERKDNNVSKPLSFEVSSTKQKDRSPTEPYMTDKLNSKKTNTQRGTCMRADKYRNVKKLNRKNKKLHKSAQYVSTSHSKDSLKSANSVNTSSKNNFKSDSNLPLQINSNVISRNTKMADPGQPQQGTLFSHHEKKKEAQISNSAYEEELKKSSSRKNRLQPESSINSNRQSVSIPPSPSPKNVGELSSTNTKVSHNAESSYTSETETSTTNSLIGTKVPTESKDMSDSHENKPLSESQCKDNTKQPELNDESKLDVDKFVDAFDAKQDTEEISTTSNNSVEVNAQNQEGFAVTENLALVDMKKDDGHHEKAGGGKKRKLNLSEYRDRQRKRLDPGVLLIAKWEVSPIDLDSSNDPANRRSYKDLLNEIKDLEQKVIETASSGNDVAVLEVKERAENSKTSEESDENAEMATCIEECMEKKIEEQIPKTDEKNSGKGSEATGKSKKSTSVVEKSNEVRDGVKKNKENNDVKNAKSTKSSSADSKKTSGDRPGTKENNRRGVKKIAQEPSKSSKERNDKRRRSSSSNDSDRSSEHSKKCRSSRSSSASKNSTRRNGRRTPISYRPSSRSSFSSNSSSSSTSTSSRSSSRSRSNSRSRSYGSRSYRYRSDYRRRSRDGDRRSRDHHRYQDWEDRRRSRSRSRHNRRRSKDSRRRSREDRPRSRDNSRRSKNYHRGRSSSSSRKTRSISPIRSEVYRPLVQRNYNISVQDKAIAEGRMIYVGKISRGTTKSDLCDRFEEFGPVLDVSLHLRTTGYSYGFITYKYACDARSAIKHGNDNKSLPEYEIGYGGGRQVCSNSYSDLIELYGLVNLGYSPYDSVSTASPVVYDGASNRKEEEDSFDALLQDFRRAVAERTQKEI</sequence>
<dbReference type="InterPro" id="IPR034605">
    <property type="entry name" value="PGC-1"/>
</dbReference>
<feature type="compositionally biased region" description="Polar residues" evidence="8">
    <location>
        <begin position="666"/>
        <end position="680"/>
    </location>
</feature>
<evidence type="ECO:0000256" key="4">
    <source>
        <dbReference type="ARBA" id="ARBA00023015"/>
    </source>
</evidence>
<keyword evidence="6" id="KW-0804">Transcription</keyword>
<feature type="compositionally biased region" description="Basic residues" evidence="8">
    <location>
        <begin position="561"/>
        <end position="574"/>
    </location>
</feature>
<feature type="compositionally biased region" description="Polar residues" evidence="8">
    <location>
        <begin position="168"/>
        <end position="180"/>
    </location>
</feature>
<feature type="compositionally biased region" description="Low complexity" evidence="8">
    <location>
        <begin position="1066"/>
        <end position="1107"/>
    </location>
</feature>
<dbReference type="InterPro" id="IPR000504">
    <property type="entry name" value="RRM_dom"/>
</dbReference>
<dbReference type="PANTHER" id="PTHR15528">
    <property type="entry name" value="PEROXISOME PROLIFERATOR ACTIVATED RECEPTOR GAMMA COACTIVATOR 1 PGC-1 -RELATED"/>
    <property type="match status" value="1"/>
</dbReference>
<feature type="compositionally biased region" description="Basic and acidic residues" evidence="8">
    <location>
        <begin position="1110"/>
        <end position="1138"/>
    </location>
</feature>
<feature type="region of interest" description="Disordered" evidence="8">
    <location>
        <begin position="454"/>
        <end position="762"/>
    </location>
</feature>
<dbReference type="GO" id="GO:0003712">
    <property type="term" value="F:transcription coregulator activity"/>
    <property type="evidence" value="ECO:0007669"/>
    <property type="project" value="InterPro"/>
</dbReference>
<dbReference type="EMBL" id="OU963865">
    <property type="protein sequence ID" value="CAH0771611.1"/>
    <property type="molecule type" value="Genomic_DNA"/>
</dbReference>
<dbReference type="GO" id="GO:0003723">
    <property type="term" value="F:RNA binding"/>
    <property type="evidence" value="ECO:0007669"/>
    <property type="project" value="UniProtKB-KW"/>
</dbReference>
<comment type="subcellular location">
    <subcellularLocation>
        <location evidence="1">Nucleus</location>
    </subcellularLocation>
</comment>
<evidence type="ECO:0000313" key="11">
    <source>
        <dbReference type="Proteomes" id="UP001152759"/>
    </source>
</evidence>
<protein>
    <recommendedName>
        <fullName evidence="9">RRM domain-containing protein</fullName>
    </recommendedName>
</protein>
<dbReference type="SUPFAM" id="SSF54928">
    <property type="entry name" value="RNA-binding domain, RBD"/>
    <property type="match status" value="1"/>
</dbReference>
<dbReference type="SMART" id="SM00360">
    <property type="entry name" value="RRM"/>
    <property type="match status" value="1"/>
</dbReference>
<feature type="compositionally biased region" description="Basic and acidic residues" evidence="8">
    <location>
        <begin position="487"/>
        <end position="513"/>
    </location>
</feature>
<feature type="compositionally biased region" description="Basic and acidic residues" evidence="8">
    <location>
        <begin position="1158"/>
        <end position="1170"/>
    </location>
</feature>
<feature type="region of interest" description="Disordered" evidence="8">
    <location>
        <begin position="154"/>
        <end position="182"/>
    </location>
</feature>
<evidence type="ECO:0000259" key="9">
    <source>
        <dbReference type="SMART" id="SM00360"/>
    </source>
</evidence>
<feature type="compositionally biased region" description="Basic and acidic residues" evidence="8">
    <location>
        <begin position="922"/>
        <end position="939"/>
    </location>
</feature>
<feature type="compositionally biased region" description="Basic and acidic residues" evidence="8">
    <location>
        <begin position="454"/>
        <end position="469"/>
    </location>
</feature>
<keyword evidence="5" id="KW-0010">Activator</keyword>
<evidence type="ECO:0000256" key="6">
    <source>
        <dbReference type="ARBA" id="ARBA00023163"/>
    </source>
</evidence>
<evidence type="ECO:0000313" key="10">
    <source>
        <dbReference type="EMBL" id="CAH0771611.1"/>
    </source>
</evidence>
<feature type="compositionally biased region" description="Basic and acidic residues" evidence="8">
    <location>
        <begin position="726"/>
        <end position="750"/>
    </location>
</feature>
<accession>A0A9P0G580</accession>
<organism evidence="10 11">
    <name type="scientific">Bemisia tabaci</name>
    <name type="common">Sweetpotato whitefly</name>
    <name type="synonym">Aleurodes tabaci</name>
    <dbReference type="NCBI Taxonomy" id="7038"/>
    <lineage>
        <taxon>Eukaryota</taxon>
        <taxon>Metazoa</taxon>
        <taxon>Ecdysozoa</taxon>
        <taxon>Arthropoda</taxon>
        <taxon>Hexapoda</taxon>
        <taxon>Insecta</taxon>
        <taxon>Pterygota</taxon>
        <taxon>Neoptera</taxon>
        <taxon>Paraneoptera</taxon>
        <taxon>Hemiptera</taxon>
        <taxon>Sternorrhyncha</taxon>
        <taxon>Aleyrodoidea</taxon>
        <taxon>Aleyrodidae</taxon>
        <taxon>Aleyrodinae</taxon>
        <taxon>Bemisia</taxon>
    </lineage>
</organism>
<feature type="domain" description="RRM" evidence="9">
    <location>
        <begin position="1220"/>
        <end position="1291"/>
    </location>
</feature>
<dbReference type="Proteomes" id="UP001152759">
    <property type="component" value="Chromosome 4"/>
</dbReference>
<keyword evidence="4" id="KW-0805">Transcription regulation</keyword>
<dbReference type="Gene3D" id="3.30.70.330">
    <property type="match status" value="1"/>
</dbReference>
<evidence type="ECO:0000256" key="3">
    <source>
        <dbReference type="ARBA" id="ARBA00022884"/>
    </source>
</evidence>
<feature type="compositionally biased region" description="Low complexity" evidence="8">
    <location>
        <begin position="704"/>
        <end position="718"/>
    </location>
</feature>
<proteinExistence type="predicted"/>
<feature type="compositionally biased region" description="Basic and acidic residues" evidence="8">
    <location>
        <begin position="987"/>
        <end position="1003"/>
    </location>
</feature>
<dbReference type="GO" id="GO:0045944">
    <property type="term" value="P:positive regulation of transcription by RNA polymerase II"/>
    <property type="evidence" value="ECO:0007669"/>
    <property type="project" value="TreeGrafter"/>
</dbReference>
<evidence type="ECO:0000256" key="5">
    <source>
        <dbReference type="ARBA" id="ARBA00023159"/>
    </source>
</evidence>
<feature type="compositionally biased region" description="Basic residues" evidence="8">
    <location>
        <begin position="1139"/>
        <end position="1157"/>
    </location>
</feature>
<dbReference type="InterPro" id="IPR035979">
    <property type="entry name" value="RBD_domain_sf"/>
</dbReference>
<feature type="compositionally biased region" description="Low complexity" evidence="8">
    <location>
        <begin position="1180"/>
        <end position="1192"/>
    </location>
</feature>
<feature type="compositionally biased region" description="Polar residues" evidence="8">
    <location>
        <begin position="589"/>
        <end position="621"/>
    </location>
</feature>
<feature type="region of interest" description="Disordered" evidence="8">
    <location>
        <begin position="898"/>
        <end position="1192"/>
    </location>
</feature>
<feature type="compositionally biased region" description="Polar residues" evidence="8">
    <location>
        <begin position="691"/>
        <end position="703"/>
    </location>
</feature>
<feature type="compositionally biased region" description="Basic and acidic residues" evidence="8">
    <location>
        <begin position="958"/>
        <end position="977"/>
    </location>
</feature>
<evidence type="ECO:0000256" key="8">
    <source>
        <dbReference type="SAM" id="MobiDB-lite"/>
    </source>
</evidence>
<dbReference type="GO" id="GO:0005634">
    <property type="term" value="C:nucleus"/>
    <property type="evidence" value="ECO:0007669"/>
    <property type="project" value="UniProtKB-SubCell"/>
</dbReference>
<evidence type="ECO:0000256" key="2">
    <source>
        <dbReference type="ARBA" id="ARBA00022553"/>
    </source>
</evidence>